<keyword evidence="2" id="KW-0472">Membrane</keyword>
<gene>
    <name evidence="3" type="ORF">FOZ60_001800</name>
</gene>
<evidence type="ECO:0000313" key="3">
    <source>
        <dbReference type="EMBL" id="KAF4689261.1"/>
    </source>
</evidence>
<feature type="transmembrane region" description="Helical" evidence="2">
    <location>
        <begin position="358"/>
        <end position="376"/>
    </location>
</feature>
<sequence>MRSSPPAVTAHHTSNRVFFRDIRYAPLQEEKPFPRNWAVWVEFNGGSLFEVGGRRRVVGWNGLGGLKKVKLGFESGSLQQFLRQPRPLLHPVSRKVIPNDVLERADKFINDVPFICTVPDKQEADDSFKEKKDLAWIPVRRLTREDIRNLSLEVFQEMARQSVVVDERTLLKMSKEQLVAVIQELHSMFMNNFTAAQRRQLRPPKGQPFAFVPRPGNGRVNATNLPLALAQYILRELRQILRRAPQNLKYMVSYVAVGALSSVDGELRASNYYISEMLSRRVTAAVCLILYIVGGVKTEVDDAMLGTGQLVQKMFELGSRTPTTAFSQEATEGSFFAVGERGHQSHDAKRGPSKTINIIYVTTGSLLILLVIGFLTKTVILDKPEGEVPSIDETPLVGETPTVGNAEEKDEPEPEVIEIEGSPEDVEVDIEEGQPKEAAGQSRRARRKERRRNSGKGKLADISLADSNK</sequence>
<dbReference type="OrthoDB" id="10332110at2759"/>
<evidence type="ECO:0000313" key="4">
    <source>
        <dbReference type="Proteomes" id="UP000541610"/>
    </source>
</evidence>
<organism evidence="3 4">
    <name type="scientific">Perkinsus olseni</name>
    <name type="common">Perkinsus atlanticus</name>
    <dbReference type="NCBI Taxonomy" id="32597"/>
    <lineage>
        <taxon>Eukaryota</taxon>
        <taxon>Sar</taxon>
        <taxon>Alveolata</taxon>
        <taxon>Perkinsozoa</taxon>
        <taxon>Perkinsea</taxon>
        <taxon>Perkinsida</taxon>
        <taxon>Perkinsidae</taxon>
        <taxon>Perkinsus</taxon>
    </lineage>
</organism>
<dbReference type="EMBL" id="JABANP010000129">
    <property type="protein sequence ID" value="KAF4689261.1"/>
    <property type="molecule type" value="Genomic_DNA"/>
</dbReference>
<reference evidence="3 4" key="1">
    <citation type="submission" date="2020-04" db="EMBL/GenBank/DDBJ databases">
        <title>Perkinsus olseni comparative genomics.</title>
        <authorList>
            <person name="Bogema D.R."/>
        </authorList>
    </citation>
    <scope>NUCLEOTIDE SEQUENCE [LARGE SCALE GENOMIC DNA]</scope>
    <source>
        <strain evidence="3">00978-12</strain>
    </source>
</reference>
<evidence type="ECO:0000256" key="2">
    <source>
        <dbReference type="SAM" id="Phobius"/>
    </source>
</evidence>
<evidence type="ECO:0000256" key="1">
    <source>
        <dbReference type="SAM" id="MobiDB-lite"/>
    </source>
</evidence>
<comment type="caution">
    <text evidence="3">The sequence shown here is derived from an EMBL/GenBank/DDBJ whole genome shotgun (WGS) entry which is preliminary data.</text>
</comment>
<keyword evidence="2" id="KW-0812">Transmembrane</keyword>
<feature type="region of interest" description="Disordered" evidence="1">
    <location>
        <begin position="386"/>
        <end position="469"/>
    </location>
</feature>
<proteinExistence type="predicted"/>
<feature type="compositionally biased region" description="Basic residues" evidence="1">
    <location>
        <begin position="443"/>
        <end position="455"/>
    </location>
</feature>
<keyword evidence="2" id="KW-1133">Transmembrane helix</keyword>
<name>A0A7J6P1U6_PEROL</name>
<dbReference type="Proteomes" id="UP000541610">
    <property type="component" value="Unassembled WGS sequence"/>
</dbReference>
<protein>
    <submittedName>
        <fullName evidence="3">Uncharacterized protein</fullName>
    </submittedName>
</protein>
<dbReference type="AlphaFoldDB" id="A0A7J6P1U6"/>
<accession>A0A7J6P1U6</accession>
<feature type="compositionally biased region" description="Acidic residues" evidence="1">
    <location>
        <begin position="408"/>
        <end position="432"/>
    </location>
</feature>